<dbReference type="RefSeq" id="WP_146468007.1">
    <property type="nucleotide sequence ID" value="NZ_VOGW01000173.1"/>
</dbReference>
<feature type="chain" id="PRO_5022942146" evidence="1">
    <location>
        <begin position="28"/>
        <end position="102"/>
    </location>
</feature>
<keyword evidence="3" id="KW-1185">Reference proteome</keyword>
<organism evidence="2 3">
    <name type="scientific">Streptomyces misionensis</name>
    <dbReference type="NCBI Taxonomy" id="67331"/>
    <lineage>
        <taxon>Bacteria</taxon>
        <taxon>Bacillati</taxon>
        <taxon>Actinomycetota</taxon>
        <taxon>Actinomycetes</taxon>
        <taxon>Kitasatosporales</taxon>
        <taxon>Streptomycetaceae</taxon>
        <taxon>Streptomyces</taxon>
    </lineage>
</organism>
<dbReference type="EMBL" id="VOGW01000173">
    <property type="protein sequence ID" value="TWV34389.1"/>
    <property type="molecule type" value="Genomic_DNA"/>
</dbReference>
<evidence type="ECO:0000313" key="3">
    <source>
        <dbReference type="Proteomes" id="UP000320481"/>
    </source>
</evidence>
<proteinExistence type="predicted"/>
<accession>A0A5C6IZ45</accession>
<name>A0A5C6IZ45_9ACTN</name>
<reference evidence="2" key="1">
    <citation type="journal article" date="2019" name="Microbiol. Resour. Announc.">
        <title>Draft Genomic Sequences of Streptomyces misionensis and Streptomyces albidoflavus, bacteria applied for phytopathogen biocontrol.</title>
        <authorList>
            <person name="Pylro V."/>
            <person name="Dias A."/>
            <person name="Andreote F."/>
            <person name="Varani A."/>
            <person name="Andreote C."/>
            <person name="Bernardo E."/>
            <person name="Martins T."/>
        </authorList>
    </citation>
    <scope>NUCLEOTIDE SEQUENCE [LARGE SCALE GENOMIC DNA]</scope>
    <source>
        <strain evidence="2">66</strain>
    </source>
</reference>
<evidence type="ECO:0000313" key="2">
    <source>
        <dbReference type="EMBL" id="TWV34389.1"/>
    </source>
</evidence>
<feature type="signal peptide" evidence="1">
    <location>
        <begin position="1"/>
        <end position="27"/>
    </location>
</feature>
<keyword evidence="1" id="KW-0732">Signal</keyword>
<dbReference type="Proteomes" id="UP000320481">
    <property type="component" value="Unassembled WGS sequence"/>
</dbReference>
<gene>
    <name evidence="2" type="ORF">FRZ03_28655</name>
</gene>
<comment type="caution">
    <text evidence="2">The sequence shown here is derived from an EMBL/GenBank/DDBJ whole genome shotgun (WGS) entry which is preliminary data.</text>
</comment>
<sequence length="102" mass="10721">MKRIMFALSTVVTAAAITFGSVAPSYAANGVFIYHNAAGRQITLDNPLSDKCLTIEGAGRAFNGTDDVVLLYPHAGCLGHPEHIKPGENGVNLDFGSVLFAD</sequence>
<dbReference type="AlphaFoldDB" id="A0A5C6IZ45"/>
<protein>
    <submittedName>
        <fullName evidence="2">Uncharacterized protein</fullName>
    </submittedName>
</protein>
<evidence type="ECO:0000256" key="1">
    <source>
        <dbReference type="SAM" id="SignalP"/>
    </source>
</evidence>